<name>A0A2U1KPR7_ARTAN</name>
<dbReference type="STRING" id="35608.A0A2U1KPR7"/>
<dbReference type="PANTHER" id="PTHR47367">
    <property type="entry name" value="AUXIN-REGULATED PROTEIN-LIKE"/>
    <property type="match status" value="1"/>
</dbReference>
<evidence type="ECO:0000313" key="2">
    <source>
        <dbReference type="Proteomes" id="UP000245207"/>
    </source>
</evidence>
<dbReference type="AlphaFoldDB" id="A0A2U1KPR7"/>
<protein>
    <submittedName>
        <fullName evidence="1">Putative Rho GTPase-activating protein</fullName>
    </submittedName>
</protein>
<sequence length="90" mass="10152">MLDKQFGCWLLLSKQDSQIRIIVSMHRIQYLIKFATCQWIKLKEAGQSAGSFVGEVAKYAKGNVSEVAEGVGSVVKGRWSLLLMYLTRLE</sequence>
<comment type="caution">
    <text evidence="1">The sequence shown here is derived from an EMBL/GenBank/DDBJ whole genome shotgun (WGS) entry which is preliminary data.</text>
</comment>
<reference evidence="1 2" key="1">
    <citation type="journal article" date="2018" name="Mol. Plant">
        <title>The genome of Artemisia annua provides insight into the evolution of Asteraceae family and artemisinin biosynthesis.</title>
        <authorList>
            <person name="Shen Q."/>
            <person name="Zhang L."/>
            <person name="Liao Z."/>
            <person name="Wang S."/>
            <person name="Yan T."/>
            <person name="Shi P."/>
            <person name="Liu M."/>
            <person name="Fu X."/>
            <person name="Pan Q."/>
            <person name="Wang Y."/>
            <person name="Lv Z."/>
            <person name="Lu X."/>
            <person name="Zhang F."/>
            <person name="Jiang W."/>
            <person name="Ma Y."/>
            <person name="Chen M."/>
            <person name="Hao X."/>
            <person name="Li L."/>
            <person name="Tang Y."/>
            <person name="Lv G."/>
            <person name="Zhou Y."/>
            <person name="Sun X."/>
            <person name="Brodelius P.E."/>
            <person name="Rose J.K.C."/>
            <person name="Tang K."/>
        </authorList>
    </citation>
    <scope>NUCLEOTIDE SEQUENCE [LARGE SCALE GENOMIC DNA]</scope>
    <source>
        <strain evidence="2">cv. Huhao1</strain>
        <tissue evidence="1">Leaf</tissue>
    </source>
</reference>
<proteinExistence type="predicted"/>
<accession>A0A2U1KPR7</accession>
<evidence type="ECO:0000313" key="1">
    <source>
        <dbReference type="EMBL" id="PWA38755.1"/>
    </source>
</evidence>
<dbReference type="PANTHER" id="PTHR47367:SF1">
    <property type="entry name" value="OS07G0486500 PROTEIN"/>
    <property type="match status" value="1"/>
</dbReference>
<keyword evidence="2" id="KW-1185">Reference proteome</keyword>
<gene>
    <name evidence="1" type="ORF">CTI12_AA578140</name>
</gene>
<dbReference type="EMBL" id="PKPP01015297">
    <property type="protein sequence ID" value="PWA38755.1"/>
    <property type="molecule type" value="Genomic_DNA"/>
</dbReference>
<dbReference type="Proteomes" id="UP000245207">
    <property type="component" value="Unassembled WGS sequence"/>
</dbReference>
<organism evidence="1 2">
    <name type="scientific">Artemisia annua</name>
    <name type="common">Sweet wormwood</name>
    <dbReference type="NCBI Taxonomy" id="35608"/>
    <lineage>
        <taxon>Eukaryota</taxon>
        <taxon>Viridiplantae</taxon>
        <taxon>Streptophyta</taxon>
        <taxon>Embryophyta</taxon>
        <taxon>Tracheophyta</taxon>
        <taxon>Spermatophyta</taxon>
        <taxon>Magnoliopsida</taxon>
        <taxon>eudicotyledons</taxon>
        <taxon>Gunneridae</taxon>
        <taxon>Pentapetalae</taxon>
        <taxon>asterids</taxon>
        <taxon>campanulids</taxon>
        <taxon>Asterales</taxon>
        <taxon>Asteraceae</taxon>
        <taxon>Asteroideae</taxon>
        <taxon>Anthemideae</taxon>
        <taxon>Artemisiinae</taxon>
        <taxon>Artemisia</taxon>
    </lineage>
</organism>
<dbReference type="OrthoDB" id="1711630at2759"/>